<protein>
    <submittedName>
        <fullName evidence="2">Uncharacterized protein</fullName>
    </submittedName>
</protein>
<dbReference type="EMBL" id="AUSU01001120">
    <property type="protein sequence ID" value="EPS71766.1"/>
    <property type="molecule type" value="Genomic_DNA"/>
</dbReference>
<comment type="caution">
    <text evidence="2">The sequence shown here is derived from an EMBL/GenBank/DDBJ whole genome shotgun (WGS) entry which is preliminary data.</text>
</comment>
<dbReference type="OrthoDB" id="783250at2759"/>
<dbReference type="Proteomes" id="UP000015453">
    <property type="component" value="Unassembled WGS sequence"/>
</dbReference>
<evidence type="ECO:0000256" key="1">
    <source>
        <dbReference type="SAM" id="MobiDB-lite"/>
    </source>
</evidence>
<reference evidence="2 3" key="1">
    <citation type="journal article" date="2013" name="BMC Genomics">
        <title>The miniature genome of a carnivorous plant Genlisea aurea contains a low number of genes and short non-coding sequences.</title>
        <authorList>
            <person name="Leushkin E.V."/>
            <person name="Sutormin R.A."/>
            <person name="Nabieva E.R."/>
            <person name="Penin A.A."/>
            <person name="Kondrashov A.S."/>
            <person name="Logacheva M.D."/>
        </authorList>
    </citation>
    <scope>NUCLEOTIDE SEQUENCE [LARGE SCALE GENOMIC DNA]</scope>
</reference>
<organism evidence="2 3">
    <name type="scientific">Genlisea aurea</name>
    <dbReference type="NCBI Taxonomy" id="192259"/>
    <lineage>
        <taxon>Eukaryota</taxon>
        <taxon>Viridiplantae</taxon>
        <taxon>Streptophyta</taxon>
        <taxon>Embryophyta</taxon>
        <taxon>Tracheophyta</taxon>
        <taxon>Spermatophyta</taxon>
        <taxon>Magnoliopsida</taxon>
        <taxon>eudicotyledons</taxon>
        <taxon>Gunneridae</taxon>
        <taxon>Pentapetalae</taxon>
        <taxon>asterids</taxon>
        <taxon>lamiids</taxon>
        <taxon>Lamiales</taxon>
        <taxon>Lentibulariaceae</taxon>
        <taxon>Genlisea</taxon>
    </lineage>
</organism>
<dbReference type="GO" id="GO:0070300">
    <property type="term" value="F:phosphatidic acid binding"/>
    <property type="evidence" value="ECO:0007669"/>
    <property type="project" value="InterPro"/>
</dbReference>
<dbReference type="InterPro" id="IPR038943">
    <property type="entry name" value="PLDrp1-like"/>
</dbReference>
<evidence type="ECO:0000313" key="3">
    <source>
        <dbReference type="Proteomes" id="UP000015453"/>
    </source>
</evidence>
<feature type="compositionally biased region" description="Acidic residues" evidence="1">
    <location>
        <begin position="1"/>
        <end position="11"/>
    </location>
</feature>
<keyword evidence="3" id="KW-1185">Reference proteome</keyword>
<accession>S8D2Y2</accession>
<feature type="non-terminal residue" evidence="2">
    <location>
        <position position="190"/>
    </location>
</feature>
<sequence length="190" mass="21252">EDEVDDFDEYDPTPYGGGYDISLTYGRPLPPSEETCYPNTSSASGDFDYDRPQFNTGSHPSAYAGEALDDEYNSYARPKPRPNPPSSYGGSDYGRRPDYGQPEPDYGQPEPDYGSEYGRRPQYVDPSSEYGSDFGSGYGRKPEYERPPPPSSEYGSGYGRNPETEGFGYVEQVPSYGRPSYQTEEYERPS</sequence>
<name>S8D2Y2_9LAMI</name>
<feature type="region of interest" description="Disordered" evidence="1">
    <location>
        <begin position="1"/>
        <end position="190"/>
    </location>
</feature>
<dbReference type="PANTHER" id="PTHR33971">
    <property type="entry name" value="OS06G0232000 PROTEIN"/>
    <property type="match status" value="1"/>
</dbReference>
<proteinExistence type="predicted"/>
<gene>
    <name evidence="2" type="ORF">M569_03001</name>
</gene>
<evidence type="ECO:0000313" key="2">
    <source>
        <dbReference type="EMBL" id="EPS71766.1"/>
    </source>
</evidence>
<dbReference type="AlphaFoldDB" id="S8D2Y2"/>
<feature type="non-terminal residue" evidence="2">
    <location>
        <position position="1"/>
    </location>
</feature>
<dbReference type="PANTHER" id="PTHR33971:SF1">
    <property type="entry name" value="OS02G0743600 PROTEIN"/>
    <property type="match status" value="1"/>
</dbReference>